<feature type="compositionally biased region" description="Basic and acidic residues" evidence="5">
    <location>
        <begin position="383"/>
        <end position="392"/>
    </location>
</feature>
<organism evidence="7 8">
    <name type="scientific">Pestalotiopsis fici (strain W106-1 / CGMCC3.15140)</name>
    <dbReference type="NCBI Taxonomy" id="1229662"/>
    <lineage>
        <taxon>Eukaryota</taxon>
        <taxon>Fungi</taxon>
        <taxon>Dikarya</taxon>
        <taxon>Ascomycota</taxon>
        <taxon>Pezizomycotina</taxon>
        <taxon>Sordariomycetes</taxon>
        <taxon>Xylariomycetidae</taxon>
        <taxon>Amphisphaeriales</taxon>
        <taxon>Sporocadaceae</taxon>
        <taxon>Pestalotiopsis</taxon>
    </lineage>
</organism>
<dbReference type="InterPro" id="IPR050987">
    <property type="entry name" value="AtrR-like"/>
</dbReference>
<dbReference type="GO" id="GO:0005634">
    <property type="term" value="C:nucleus"/>
    <property type="evidence" value="ECO:0007669"/>
    <property type="project" value="UniProtKB-SubCell"/>
</dbReference>
<gene>
    <name evidence="7" type="ORF">PFICI_06181</name>
</gene>
<dbReference type="KEGG" id="pfy:PFICI_06181"/>
<keyword evidence="8" id="KW-1185">Reference proteome</keyword>
<evidence type="ECO:0000256" key="2">
    <source>
        <dbReference type="ARBA" id="ARBA00022723"/>
    </source>
</evidence>
<dbReference type="OMA" id="NCKNAGH"/>
<dbReference type="InParanoid" id="W3X589"/>
<dbReference type="PROSITE" id="PS00463">
    <property type="entry name" value="ZN2_CY6_FUNGAL_1"/>
    <property type="match status" value="1"/>
</dbReference>
<feature type="region of interest" description="Disordered" evidence="5">
    <location>
        <begin position="438"/>
        <end position="471"/>
    </location>
</feature>
<dbReference type="InterPro" id="IPR036864">
    <property type="entry name" value="Zn2-C6_fun-type_DNA-bd_sf"/>
</dbReference>
<sequence>MVTPTIYNTSEEGRRYSRACPPYPLYPDRRFQLQSHHDIRASTMTEREHDESKEPRKRIAVACGRCRKRKIRCSGDPGNGAPCSNCKNAGHEPCLFLRVSSTETPLRDGPSDFGYTMDAARAYQARGSASSHNAISQYATDMTTGDMMAYRSSAYPYNGSSSSSSGGKSYYSSVSGWGAGGFGEDSVDYGLNYSYPHMSSDPVHMVSGCRYGSSTKAPPVYVDSEASSYTYGNLVHRPATGHELPTLSLSGMATTLTTATTSPDRVPTIIKRNNFSSTSTYRRNGIPGHYGSTGSKNSSVHSSDVGYNGLGSGFDTPVTYGSTSSNPANMSGRSGHADTSFAPSSAHHGLAAATAAAGDSIYGSDHSSYRTLHDSDSYIYSDRLDGSRRDSHSSAGGASAGSVLSNGQVYVPDTQSHASASAAAHGYSVSAAAAASSANGAPPASVAGTGRTSAALQTAGHRRSGGNLRSA</sequence>
<feature type="domain" description="Zn(2)-C6 fungal-type" evidence="6">
    <location>
        <begin position="62"/>
        <end position="96"/>
    </location>
</feature>
<dbReference type="OrthoDB" id="5394557at2759"/>
<reference evidence="8" key="1">
    <citation type="journal article" date="2015" name="BMC Genomics">
        <title>Genomic and transcriptomic analysis of the endophytic fungus Pestalotiopsis fici reveals its lifestyle and high potential for synthesis of natural products.</title>
        <authorList>
            <person name="Wang X."/>
            <person name="Zhang X."/>
            <person name="Liu L."/>
            <person name="Xiang M."/>
            <person name="Wang W."/>
            <person name="Sun X."/>
            <person name="Che Y."/>
            <person name="Guo L."/>
            <person name="Liu G."/>
            <person name="Guo L."/>
            <person name="Wang C."/>
            <person name="Yin W.B."/>
            <person name="Stadler M."/>
            <person name="Zhang X."/>
            <person name="Liu X."/>
        </authorList>
    </citation>
    <scope>NUCLEOTIDE SEQUENCE [LARGE SCALE GENOMIC DNA]</scope>
    <source>
        <strain evidence="8">W106-1 / CGMCC3.15140</strain>
    </source>
</reference>
<dbReference type="SUPFAM" id="SSF57701">
    <property type="entry name" value="Zn2/Cys6 DNA-binding domain"/>
    <property type="match status" value="1"/>
</dbReference>
<comment type="subcellular location">
    <subcellularLocation>
        <location evidence="1">Nucleus</location>
    </subcellularLocation>
</comment>
<dbReference type="RefSeq" id="XP_007832953.1">
    <property type="nucleotide sequence ID" value="XM_007834762.1"/>
</dbReference>
<dbReference type="AlphaFoldDB" id="W3X589"/>
<keyword evidence="2" id="KW-0479">Metal-binding</keyword>
<keyword evidence="4" id="KW-0539">Nucleus</keyword>
<dbReference type="SMART" id="SM00066">
    <property type="entry name" value="GAL4"/>
    <property type="match status" value="1"/>
</dbReference>
<feature type="region of interest" description="Disordered" evidence="5">
    <location>
        <begin position="272"/>
        <end position="301"/>
    </location>
</feature>
<dbReference type="HOGENOM" id="CLU_580186_0_0_1"/>
<dbReference type="GeneID" id="19271194"/>
<evidence type="ECO:0000313" key="8">
    <source>
        <dbReference type="Proteomes" id="UP000030651"/>
    </source>
</evidence>
<evidence type="ECO:0000256" key="4">
    <source>
        <dbReference type="ARBA" id="ARBA00023242"/>
    </source>
</evidence>
<feature type="compositionally biased region" description="Polar residues" evidence="5">
    <location>
        <begin position="272"/>
        <end position="282"/>
    </location>
</feature>
<feature type="compositionally biased region" description="Polar residues" evidence="5">
    <location>
        <begin position="292"/>
        <end position="301"/>
    </location>
</feature>
<evidence type="ECO:0000256" key="5">
    <source>
        <dbReference type="SAM" id="MobiDB-lite"/>
    </source>
</evidence>
<dbReference type="PANTHER" id="PTHR46910:SF3">
    <property type="entry name" value="HALOTOLERANCE PROTEIN 9-RELATED"/>
    <property type="match status" value="1"/>
</dbReference>
<dbReference type="eggNOG" id="ENOG502S7RA">
    <property type="taxonomic scope" value="Eukaryota"/>
</dbReference>
<feature type="region of interest" description="Disordered" evidence="5">
    <location>
        <begin position="383"/>
        <end position="403"/>
    </location>
</feature>
<dbReference type="GO" id="GO:0008270">
    <property type="term" value="F:zinc ion binding"/>
    <property type="evidence" value="ECO:0007669"/>
    <property type="project" value="InterPro"/>
</dbReference>
<keyword evidence="3" id="KW-0238">DNA-binding</keyword>
<evidence type="ECO:0000256" key="1">
    <source>
        <dbReference type="ARBA" id="ARBA00004123"/>
    </source>
</evidence>
<dbReference type="GO" id="GO:0000981">
    <property type="term" value="F:DNA-binding transcription factor activity, RNA polymerase II-specific"/>
    <property type="evidence" value="ECO:0007669"/>
    <property type="project" value="InterPro"/>
</dbReference>
<dbReference type="GO" id="GO:0003677">
    <property type="term" value="F:DNA binding"/>
    <property type="evidence" value="ECO:0007669"/>
    <property type="project" value="UniProtKB-KW"/>
</dbReference>
<evidence type="ECO:0000259" key="6">
    <source>
        <dbReference type="PROSITE" id="PS50048"/>
    </source>
</evidence>
<dbReference type="Pfam" id="PF00172">
    <property type="entry name" value="Zn_clus"/>
    <property type="match status" value="1"/>
</dbReference>
<dbReference type="Gene3D" id="4.10.240.10">
    <property type="entry name" value="Zn(2)-C6 fungal-type DNA-binding domain"/>
    <property type="match status" value="1"/>
</dbReference>
<dbReference type="InterPro" id="IPR001138">
    <property type="entry name" value="Zn2Cys6_DnaBD"/>
</dbReference>
<dbReference type="CDD" id="cd00067">
    <property type="entry name" value="GAL4"/>
    <property type="match status" value="1"/>
</dbReference>
<accession>W3X589</accession>
<dbReference type="PROSITE" id="PS50048">
    <property type="entry name" value="ZN2_CY6_FUNGAL_2"/>
    <property type="match status" value="1"/>
</dbReference>
<evidence type="ECO:0000313" key="7">
    <source>
        <dbReference type="EMBL" id="ETS81179.1"/>
    </source>
</evidence>
<evidence type="ECO:0000256" key="3">
    <source>
        <dbReference type="ARBA" id="ARBA00023125"/>
    </source>
</evidence>
<dbReference type="PANTHER" id="PTHR46910">
    <property type="entry name" value="TRANSCRIPTION FACTOR PDR1"/>
    <property type="match status" value="1"/>
</dbReference>
<name>W3X589_PESFW</name>
<dbReference type="EMBL" id="KI912112">
    <property type="protein sequence ID" value="ETS81179.1"/>
    <property type="molecule type" value="Genomic_DNA"/>
</dbReference>
<feature type="compositionally biased region" description="Low complexity" evidence="5">
    <location>
        <begin position="438"/>
        <end position="447"/>
    </location>
</feature>
<proteinExistence type="predicted"/>
<dbReference type="Proteomes" id="UP000030651">
    <property type="component" value="Unassembled WGS sequence"/>
</dbReference>
<feature type="compositionally biased region" description="Low complexity" evidence="5">
    <location>
        <begin position="393"/>
        <end position="402"/>
    </location>
</feature>
<feature type="region of interest" description="Disordered" evidence="5">
    <location>
        <begin position="324"/>
        <end position="344"/>
    </location>
</feature>
<protein>
    <recommendedName>
        <fullName evidence="6">Zn(2)-C6 fungal-type domain-containing protein</fullName>
    </recommendedName>
</protein>